<dbReference type="PANTHER" id="PTHR46401">
    <property type="entry name" value="GLYCOSYLTRANSFERASE WBBK-RELATED"/>
    <property type="match status" value="1"/>
</dbReference>
<dbReference type="RefSeq" id="WP_153095584.1">
    <property type="nucleotide sequence ID" value="NZ_JAHOEK010000113.1"/>
</dbReference>
<keyword evidence="1" id="KW-0808">Transferase</keyword>
<dbReference type="SUPFAM" id="SSF53756">
    <property type="entry name" value="UDP-Glycosyltransferase/glycogen phosphorylase"/>
    <property type="match status" value="1"/>
</dbReference>
<dbReference type="Gene3D" id="3.40.50.2000">
    <property type="entry name" value="Glycogen Phosphorylase B"/>
    <property type="match status" value="2"/>
</dbReference>
<dbReference type="Proteomes" id="UP001196316">
    <property type="component" value="Unassembled WGS sequence"/>
</dbReference>
<proteinExistence type="predicted"/>
<evidence type="ECO:0000259" key="3">
    <source>
        <dbReference type="Pfam" id="PF13439"/>
    </source>
</evidence>
<feature type="domain" description="Glycosyl transferase family 1" evidence="2">
    <location>
        <begin position="200"/>
        <end position="332"/>
    </location>
</feature>
<dbReference type="GO" id="GO:0009103">
    <property type="term" value="P:lipopolysaccharide biosynthetic process"/>
    <property type="evidence" value="ECO:0007669"/>
    <property type="project" value="TreeGrafter"/>
</dbReference>
<dbReference type="AlphaFoldDB" id="A0AAW4NG17"/>
<evidence type="ECO:0000313" key="5">
    <source>
        <dbReference type="Proteomes" id="UP001196316"/>
    </source>
</evidence>
<dbReference type="Pfam" id="PF00534">
    <property type="entry name" value="Glycos_transf_1"/>
    <property type="match status" value="1"/>
</dbReference>
<sequence length="374" mass="42452">MIIGINLIALPSEQSSGAFRYIYMMFQIMGKYKLTNIEFVIYKQKQISRDYLDIPKNLKVTYVDVPNLGQGIKRIVFEQTMFYKYLLPCDVLYSYCTSIPLLVKCKKVFTLHDVYYLTTKQRYGWLQRKYLTLVTKIYCKLCDKICTVSEYSYAEILKLLKVPAEKLVLTYNFVLPSQINIPVSASFVDSFGNTVDLQIPYYLYIGNLQPGKNIAGMVNGFLEYAGYRSDIQLIICGKSSIYGDNIAQRISKRDNVHFIGYQSRNNVEVLLKHCKAVVLLSFCEGFGIPPLEGFVYGHPALVSSTTSLPEVVGNAGYKVSPTNITEIAAGFKILDEQLEDFIKFIPEQLSKFSPYSSVEAFFSALGITDFELVS</sequence>
<name>A0AAW4NG17_9BACT</name>
<dbReference type="InterPro" id="IPR001296">
    <property type="entry name" value="Glyco_trans_1"/>
</dbReference>
<dbReference type="Pfam" id="PF13439">
    <property type="entry name" value="Glyco_transf_4"/>
    <property type="match status" value="1"/>
</dbReference>
<feature type="domain" description="Glycosyltransferase subfamily 4-like N-terminal" evidence="3">
    <location>
        <begin position="104"/>
        <end position="174"/>
    </location>
</feature>
<dbReference type="EMBL" id="JAHOEP010000022">
    <property type="protein sequence ID" value="MBV3408550.1"/>
    <property type="molecule type" value="Genomic_DNA"/>
</dbReference>
<protein>
    <submittedName>
        <fullName evidence="4">Glycosyltransferase family 4 protein</fullName>
    </submittedName>
</protein>
<gene>
    <name evidence="4" type="ORF">KSW80_09095</name>
</gene>
<dbReference type="CDD" id="cd03809">
    <property type="entry name" value="GT4_MtfB-like"/>
    <property type="match status" value="1"/>
</dbReference>
<reference evidence="4" key="1">
    <citation type="submission" date="2021-06" db="EMBL/GenBank/DDBJ databases">
        <title>Collection of gut derived symbiotic bacterial strains cultured from healthy donors.</title>
        <authorList>
            <person name="Lin H."/>
            <person name="Littmann E."/>
            <person name="Pamer E.G."/>
        </authorList>
    </citation>
    <scope>NUCLEOTIDE SEQUENCE</scope>
    <source>
        <strain evidence="4">MSK.21.60</strain>
    </source>
</reference>
<dbReference type="PANTHER" id="PTHR46401:SF2">
    <property type="entry name" value="GLYCOSYLTRANSFERASE WBBK-RELATED"/>
    <property type="match status" value="1"/>
</dbReference>
<evidence type="ECO:0000259" key="2">
    <source>
        <dbReference type="Pfam" id="PF00534"/>
    </source>
</evidence>
<dbReference type="InterPro" id="IPR028098">
    <property type="entry name" value="Glyco_trans_4-like_N"/>
</dbReference>
<accession>A0AAW4NG17</accession>
<evidence type="ECO:0000256" key="1">
    <source>
        <dbReference type="ARBA" id="ARBA00022679"/>
    </source>
</evidence>
<organism evidence="4 5">
    <name type="scientific">Segatella copri</name>
    <dbReference type="NCBI Taxonomy" id="165179"/>
    <lineage>
        <taxon>Bacteria</taxon>
        <taxon>Pseudomonadati</taxon>
        <taxon>Bacteroidota</taxon>
        <taxon>Bacteroidia</taxon>
        <taxon>Bacteroidales</taxon>
        <taxon>Prevotellaceae</taxon>
        <taxon>Segatella</taxon>
    </lineage>
</organism>
<comment type="caution">
    <text evidence="4">The sequence shown here is derived from an EMBL/GenBank/DDBJ whole genome shotgun (WGS) entry which is preliminary data.</text>
</comment>
<dbReference type="GO" id="GO:0016757">
    <property type="term" value="F:glycosyltransferase activity"/>
    <property type="evidence" value="ECO:0007669"/>
    <property type="project" value="InterPro"/>
</dbReference>
<evidence type="ECO:0000313" key="4">
    <source>
        <dbReference type="EMBL" id="MBV3408550.1"/>
    </source>
</evidence>